<dbReference type="PANTHER" id="PTHR46230:SF7">
    <property type="entry name" value="BOLA-LIKE PROTEIN 1"/>
    <property type="match status" value="1"/>
</dbReference>
<dbReference type="PANTHER" id="PTHR46230">
    <property type="match status" value="1"/>
</dbReference>
<accession>E0XZF1</accession>
<dbReference type="SUPFAM" id="SSF82657">
    <property type="entry name" value="BolA-like"/>
    <property type="match status" value="1"/>
</dbReference>
<evidence type="ECO:0008006" key="3">
    <source>
        <dbReference type="Google" id="ProtNLM"/>
    </source>
</evidence>
<dbReference type="GO" id="GO:0016226">
    <property type="term" value="P:iron-sulfur cluster assembly"/>
    <property type="evidence" value="ECO:0007669"/>
    <property type="project" value="TreeGrafter"/>
</dbReference>
<dbReference type="InterPro" id="IPR002634">
    <property type="entry name" value="BolA"/>
</dbReference>
<evidence type="ECO:0000256" key="1">
    <source>
        <dbReference type="RuleBase" id="RU003860"/>
    </source>
</evidence>
<evidence type="ECO:0000313" key="2">
    <source>
        <dbReference type="EMBL" id="ADI19792.1"/>
    </source>
</evidence>
<dbReference type="AlphaFoldDB" id="E0XZF1"/>
<comment type="similarity">
    <text evidence="1">Belongs to the BolA/IbaG family.</text>
</comment>
<dbReference type="Pfam" id="PF01722">
    <property type="entry name" value="BolA"/>
    <property type="match status" value="1"/>
</dbReference>
<dbReference type="Gene3D" id="3.30.300.90">
    <property type="entry name" value="BolA-like"/>
    <property type="match status" value="1"/>
</dbReference>
<proteinExistence type="inferred from homology"/>
<protein>
    <recommendedName>
        <fullName evidence="3">Stress-induced morphogen</fullName>
    </recommendedName>
</protein>
<dbReference type="PIRSF" id="PIRSF003113">
    <property type="entry name" value="BolA"/>
    <property type="match status" value="1"/>
</dbReference>
<organism evidence="2">
    <name type="scientific">uncultured alpha proteobacterium EB000_37G09</name>
    <dbReference type="NCBI Taxonomy" id="710792"/>
    <lineage>
        <taxon>Bacteria</taxon>
        <taxon>Pseudomonadati</taxon>
        <taxon>Pseudomonadota</taxon>
        <taxon>Alphaproteobacteria</taxon>
        <taxon>environmental samples</taxon>
    </lineage>
</organism>
<name>E0XZF1_9PROT</name>
<reference evidence="2" key="1">
    <citation type="journal article" date="2011" name="Environ. Microbiol.">
        <title>Time-series analyses of Monterey Bay coastal microbial picoplankton using a 'genome proxy' microarray.</title>
        <authorList>
            <person name="Rich V.I."/>
            <person name="Pham V.D."/>
            <person name="Eppley J."/>
            <person name="Shi Y."/>
            <person name="DeLong E.F."/>
        </authorList>
    </citation>
    <scope>NUCLEOTIDE SEQUENCE</scope>
</reference>
<sequence>MSVADEISRRLSAAFQPTHLSVEDVSWQHAGHAAAPSGGESHFDVDIVSAAFAGKNRIMCHRLVTAELADLLAGPVHALQLSTKSA</sequence>
<dbReference type="EMBL" id="GU474933">
    <property type="protein sequence ID" value="ADI19792.1"/>
    <property type="molecule type" value="Genomic_DNA"/>
</dbReference>
<dbReference type="InterPro" id="IPR036065">
    <property type="entry name" value="BolA-like_sf"/>
</dbReference>